<accession>A0A7I7LLZ7</accession>
<protein>
    <submittedName>
        <fullName evidence="1">Uncharacterized protein</fullName>
    </submittedName>
</protein>
<organism evidence="1 2">
    <name type="scientific">Mycobacterium shottsii</name>
    <dbReference type="NCBI Taxonomy" id="133549"/>
    <lineage>
        <taxon>Bacteria</taxon>
        <taxon>Bacillati</taxon>
        <taxon>Actinomycetota</taxon>
        <taxon>Actinomycetes</taxon>
        <taxon>Mycobacteriales</taxon>
        <taxon>Mycobacteriaceae</taxon>
        <taxon>Mycobacterium</taxon>
        <taxon>Mycobacterium ulcerans group</taxon>
    </lineage>
</organism>
<dbReference type="InterPro" id="IPR027417">
    <property type="entry name" value="P-loop_NTPase"/>
</dbReference>
<gene>
    <name evidence="1" type="ORF">MSHO_58670</name>
</gene>
<reference evidence="1 2" key="1">
    <citation type="journal article" date="2019" name="Emerg. Microbes Infect.">
        <title>Comprehensive subspecies identification of 175 nontuberculous mycobacteria species based on 7547 genomic profiles.</title>
        <authorList>
            <person name="Matsumoto Y."/>
            <person name="Kinjo T."/>
            <person name="Motooka D."/>
            <person name="Nabeya D."/>
            <person name="Jung N."/>
            <person name="Uechi K."/>
            <person name="Horii T."/>
            <person name="Iida T."/>
            <person name="Fujita J."/>
            <person name="Nakamura S."/>
        </authorList>
    </citation>
    <scope>NUCLEOTIDE SEQUENCE [LARGE SCALE GENOMIC DNA]</scope>
    <source>
        <strain evidence="1 2">JCM 12657</strain>
    </source>
</reference>
<dbReference type="EMBL" id="AP022572">
    <property type="protein sequence ID" value="BBX60522.1"/>
    <property type="molecule type" value="Genomic_DNA"/>
</dbReference>
<dbReference type="Proteomes" id="UP000467164">
    <property type="component" value="Chromosome"/>
</dbReference>
<name>A0A7I7LLZ7_9MYCO</name>
<proteinExistence type="predicted"/>
<keyword evidence="2" id="KW-1185">Reference proteome</keyword>
<dbReference type="Gene3D" id="3.40.50.300">
    <property type="entry name" value="P-loop containing nucleotide triphosphate hydrolases"/>
    <property type="match status" value="1"/>
</dbReference>
<dbReference type="KEGG" id="msho:MSHO_58670"/>
<evidence type="ECO:0000313" key="1">
    <source>
        <dbReference type="EMBL" id="BBX60522.1"/>
    </source>
</evidence>
<evidence type="ECO:0000313" key="2">
    <source>
        <dbReference type="Proteomes" id="UP000467164"/>
    </source>
</evidence>
<sequence length="134" mass="14743">MAGLTAYITDAALKKQVAASLSRILTKGRAVGVVVAAFMQDPRKEILPMRGLFTQTVALRLRSRDEVAMVLGDGMTDSAPAHRISPNEPGTGYVVTENGSTMRVRADYWPDSLIRSVASEYRYIRRVRTGPMKD</sequence>
<dbReference type="AlphaFoldDB" id="A0A7I7LLZ7"/>